<dbReference type="OrthoDB" id="7210494at2"/>
<comment type="similarity">
    <text evidence="1">Belongs to the leucine-binding protein family.</text>
</comment>
<dbReference type="PANTHER" id="PTHR30483:SF6">
    <property type="entry name" value="PERIPLASMIC BINDING PROTEIN OF ABC TRANSPORTER FOR NATURAL AMINO ACIDS"/>
    <property type="match status" value="1"/>
</dbReference>
<keyword evidence="3" id="KW-0813">Transport</keyword>
<keyword evidence="6" id="KW-1185">Reference proteome</keyword>
<reference evidence="6" key="1">
    <citation type="submission" date="2017-10" db="EMBL/GenBank/DDBJ databases">
        <authorList>
            <person name="Toshchakov S.V."/>
            <person name="Goeva M.A."/>
        </authorList>
    </citation>
    <scope>NUCLEOTIDE SEQUENCE [LARGE SCALE GENOMIC DNA]</scope>
    <source>
        <strain evidence="6">JR1/69-1-13</strain>
    </source>
</reference>
<dbReference type="Proteomes" id="UP000245048">
    <property type="component" value="Unassembled WGS sequence"/>
</dbReference>
<protein>
    <submittedName>
        <fullName evidence="5">Penicillin-binding protein activator</fullName>
    </submittedName>
</protein>
<dbReference type="InterPro" id="IPR028082">
    <property type="entry name" value="Peripla_BP_I"/>
</dbReference>
<dbReference type="Gene3D" id="3.40.50.2300">
    <property type="match status" value="2"/>
</dbReference>
<comment type="caution">
    <text evidence="5">The sequence shown here is derived from an EMBL/GenBank/DDBJ whole genome shotgun (WGS) entry which is preliminary data.</text>
</comment>
<keyword evidence="3" id="KW-0029">Amino-acid transport</keyword>
<dbReference type="Pfam" id="PF13458">
    <property type="entry name" value="Peripla_BP_6"/>
    <property type="match status" value="1"/>
</dbReference>
<organism evidence="5 6">
    <name type="scientific">Teichococcus aestuarii</name>
    <dbReference type="NCBI Taxonomy" id="568898"/>
    <lineage>
        <taxon>Bacteria</taxon>
        <taxon>Pseudomonadati</taxon>
        <taxon>Pseudomonadota</taxon>
        <taxon>Alphaproteobacteria</taxon>
        <taxon>Acetobacterales</taxon>
        <taxon>Roseomonadaceae</taxon>
        <taxon>Roseomonas</taxon>
    </lineage>
</organism>
<evidence type="ECO:0000313" key="5">
    <source>
        <dbReference type="EMBL" id="PWC27032.1"/>
    </source>
</evidence>
<dbReference type="CDD" id="cd06339">
    <property type="entry name" value="PBP1_YraM_LppC_lipoprotein-like"/>
    <property type="match status" value="1"/>
</dbReference>
<evidence type="ECO:0000256" key="3">
    <source>
        <dbReference type="ARBA" id="ARBA00022970"/>
    </source>
</evidence>
<dbReference type="PANTHER" id="PTHR30483">
    <property type="entry name" value="LEUCINE-SPECIFIC-BINDING PROTEIN"/>
    <property type="match status" value="1"/>
</dbReference>
<dbReference type="SUPFAM" id="SSF53822">
    <property type="entry name" value="Periplasmic binding protein-like I"/>
    <property type="match status" value="1"/>
</dbReference>
<dbReference type="GO" id="GO:0006865">
    <property type="term" value="P:amino acid transport"/>
    <property type="evidence" value="ECO:0007669"/>
    <property type="project" value="UniProtKB-KW"/>
</dbReference>
<sequence>MRFHWGRFHLSFPRSSSQAHPAALTGTLPKTRRWLAGAALLTGLVALSACAPQASGPSYAPAPTAGLPTLPPPPPRSKVAVLLPLTGQNAALGQSLLNAAQLALFEQGEPGFEFLPRDTGGTAAGAAEAARAAMAEGARVIVGPLTAQETAAVASPARAAGVPMLPFTNDGSQAAQQVWPLGITPAQQVRRVVAAANAQGVRRFALAAPNGALGRQMAEALRGAASDLGLPAPVIETYPAAAAPGVVAVEVARRIGATDPDAPAESRTEMLLLGESGARARDFAAGLASAGAAMPPLRLAGHALWGHDESMGQQPALAGAWFPGPDPAARGHFDSRYEAAFGERPARVVGVAYDAAALAARALRNQPPGAAAQMPLGEVVLGADGALRLNPGGQVQRALAVYAIAPGAPPGVAAPAELPGTAGF</sequence>
<dbReference type="AlphaFoldDB" id="A0A2U1UZE9"/>
<dbReference type="EMBL" id="PDOA01000019">
    <property type="protein sequence ID" value="PWC27032.1"/>
    <property type="molecule type" value="Genomic_DNA"/>
</dbReference>
<dbReference type="InterPro" id="IPR028081">
    <property type="entry name" value="Leu-bd"/>
</dbReference>
<name>A0A2U1UZE9_9PROT</name>
<evidence type="ECO:0000313" key="6">
    <source>
        <dbReference type="Proteomes" id="UP000245048"/>
    </source>
</evidence>
<evidence type="ECO:0000259" key="4">
    <source>
        <dbReference type="Pfam" id="PF13458"/>
    </source>
</evidence>
<keyword evidence="2" id="KW-0732">Signal</keyword>
<feature type="domain" description="Leucine-binding protein" evidence="4">
    <location>
        <begin position="78"/>
        <end position="365"/>
    </location>
</feature>
<accession>A0A2U1UZE9</accession>
<dbReference type="InterPro" id="IPR051010">
    <property type="entry name" value="BCAA_transport"/>
</dbReference>
<gene>
    <name evidence="5" type="ORF">CR165_19645</name>
</gene>
<evidence type="ECO:0000256" key="1">
    <source>
        <dbReference type="ARBA" id="ARBA00010062"/>
    </source>
</evidence>
<proteinExistence type="inferred from homology"/>
<evidence type="ECO:0000256" key="2">
    <source>
        <dbReference type="ARBA" id="ARBA00022729"/>
    </source>
</evidence>